<evidence type="ECO:0000256" key="5">
    <source>
        <dbReference type="SAM" id="Phobius"/>
    </source>
</evidence>
<dbReference type="InterPro" id="IPR010445">
    <property type="entry name" value="LapA_dom"/>
</dbReference>
<dbReference type="EMBL" id="CP017781">
    <property type="protein sequence ID" value="AOZ70016.1"/>
    <property type="molecule type" value="Genomic_DNA"/>
</dbReference>
<evidence type="ECO:0000256" key="1">
    <source>
        <dbReference type="ARBA" id="ARBA00022475"/>
    </source>
</evidence>
<keyword evidence="4 5" id="KW-0472">Membrane</keyword>
<gene>
    <name evidence="7" type="ORF">LPB142_12355</name>
</gene>
<evidence type="ECO:0000313" key="7">
    <source>
        <dbReference type="EMBL" id="AOZ70016.1"/>
    </source>
</evidence>
<keyword evidence="8" id="KW-1185">Reference proteome</keyword>
<feature type="domain" description="Lipopolysaccharide assembly protein A" evidence="6">
    <location>
        <begin position="44"/>
        <end position="96"/>
    </location>
</feature>
<dbReference type="Proteomes" id="UP000176562">
    <property type="component" value="Chromosome"/>
</dbReference>
<name>A0A1D9MDT5_9RHOB</name>
<dbReference type="Pfam" id="PF06305">
    <property type="entry name" value="LapA_dom"/>
    <property type="match status" value="1"/>
</dbReference>
<evidence type="ECO:0000256" key="3">
    <source>
        <dbReference type="ARBA" id="ARBA00022989"/>
    </source>
</evidence>
<evidence type="ECO:0000256" key="4">
    <source>
        <dbReference type="ARBA" id="ARBA00023136"/>
    </source>
</evidence>
<keyword evidence="1" id="KW-1003">Cell membrane</keyword>
<dbReference type="AlphaFoldDB" id="A0A1D9MDT5"/>
<dbReference type="GO" id="GO:0005886">
    <property type="term" value="C:plasma membrane"/>
    <property type="evidence" value="ECO:0007669"/>
    <property type="project" value="InterPro"/>
</dbReference>
<proteinExistence type="predicted"/>
<reference evidence="7 8" key="1">
    <citation type="submission" date="2016-10" db="EMBL/GenBank/DDBJ databases">
        <title>Rhodobacter sp. LPB0142, isolated from sea water.</title>
        <authorList>
            <person name="Kim E."/>
            <person name="Yi H."/>
        </authorList>
    </citation>
    <scope>NUCLEOTIDE SEQUENCE [LARGE SCALE GENOMIC DNA]</scope>
    <source>
        <strain evidence="7 8">LPB0142</strain>
    </source>
</reference>
<evidence type="ECO:0000256" key="2">
    <source>
        <dbReference type="ARBA" id="ARBA00022692"/>
    </source>
</evidence>
<dbReference type="KEGG" id="rhp:LPB142_12355"/>
<accession>A0A1D9MDT5</accession>
<keyword evidence="3 5" id="KW-1133">Transmembrane helix</keyword>
<evidence type="ECO:0000259" key="6">
    <source>
        <dbReference type="Pfam" id="PF06305"/>
    </source>
</evidence>
<dbReference type="RefSeq" id="WP_068765757.1">
    <property type="nucleotide sequence ID" value="NZ_CP017781.1"/>
</dbReference>
<keyword evidence="2 5" id="KW-0812">Transmembrane</keyword>
<protein>
    <submittedName>
        <fullName evidence="7">DUF1049 domain-containing protein</fullName>
    </submittedName>
</protein>
<dbReference type="STRING" id="1850250.LPB142_12355"/>
<sequence>MMRALRWLFLAVLALGLIGLALANREIVTLRVLPPEAGEFLGYGWAVQVPMFLVIFAGVLIGLFIGFVWEWLREHKIRSTATRATRKATRLEGEVERLRERAQGPKDEVLALLEKPGR</sequence>
<feature type="transmembrane region" description="Helical" evidence="5">
    <location>
        <begin position="47"/>
        <end position="69"/>
    </location>
</feature>
<evidence type="ECO:0000313" key="8">
    <source>
        <dbReference type="Proteomes" id="UP000176562"/>
    </source>
</evidence>
<organism evidence="7 8">
    <name type="scientific">Rhodobacter xanthinilyticus</name>
    <dbReference type="NCBI Taxonomy" id="1850250"/>
    <lineage>
        <taxon>Bacteria</taxon>
        <taxon>Pseudomonadati</taxon>
        <taxon>Pseudomonadota</taxon>
        <taxon>Alphaproteobacteria</taxon>
        <taxon>Rhodobacterales</taxon>
        <taxon>Rhodobacter group</taxon>
        <taxon>Rhodobacter</taxon>
    </lineage>
</organism>